<dbReference type="SUPFAM" id="SSF48557">
    <property type="entry name" value="L-aspartase-like"/>
    <property type="match status" value="1"/>
</dbReference>
<keyword evidence="4 7" id="KW-0055">Arginine biosynthesis</keyword>
<dbReference type="InterPro" id="IPR020557">
    <property type="entry name" value="Fumarate_lyase_CS"/>
</dbReference>
<dbReference type="Gene3D" id="1.10.40.30">
    <property type="entry name" value="Fumarase/aspartase (C-terminal domain)"/>
    <property type="match status" value="1"/>
</dbReference>
<dbReference type="NCBIfam" id="TIGR00838">
    <property type="entry name" value="argH"/>
    <property type="match status" value="1"/>
</dbReference>
<name>A0A366E2C0_9HYPH</name>
<dbReference type="InterPro" id="IPR000362">
    <property type="entry name" value="Fumarate_lyase_fam"/>
</dbReference>
<evidence type="ECO:0000256" key="5">
    <source>
        <dbReference type="ARBA" id="ARBA00022605"/>
    </source>
</evidence>
<keyword evidence="11" id="KW-1185">Reference proteome</keyword>
<dbReference type="FunFam" id="1.20.200.10:FF:000015">
    <property type="entry name" value="argininosuccinate lyase isoform X2"/>
    <property type="match status" value="1"/>
</dbReference>
<protein>
    <recommendedName>
        <fullName evidence="3 7">Argininosuccinate lyase</fullName>
        <shortName evidence="7">ASAL</shortName>
        <ecNumber evidence="3 7">4.3.2.1</ecNumber>
    </recommendedName>
    <alternativeName>
        <fullName evidence="7">Arginosuccinase</fullName>
    </alternativeName>
</protein>
<dbReference type="InterPro" id="IPR024083">
    <property type="entry name" value="Fumarase/histidase_N"/>
</dbReference>
<dbReference type="GO" id="GO:0005829">
    <property type="term" value="C:cytosol"/>
    <property type="evidence" value="ECO:0007669"/>
    <property type="project" value="TreeGrafter"/>
</dbReference>
<dbReference type="AlphaFoldDB" id="A0A366E2C0"/>
<keyword evidence="5 7" id="KW-0028">Amino-acid biosynthesis</keyword>
<dbReference type="PANTHER" id="PTHR43814:SF1">
    <property type="entry name" value="ARGININOSUCCINATE LYASE"/>
    <property type="match status" value="1"/>
</dbReference>
<accession>A0A366E2C0</accession>
<dbReference type="InterPro" id="IPR009049">
    <property type="entry name" value="Argininosuccinate_lyase"/>
</dbReference>
<feature type="domain" description="Argininosuccinate lyase C-terminal" evidence="9">
    <location>
        <begin position="368"/>
        <end position="437"/>
    </location>
</feature>
<dbReference type="Proteomes" id="UP000252893">
    <property type="component" value="Unassembled WGS sequence"/>
</dbReference>
<dbReference type="Gene3D" id="1.20.200.10">
    <property type="entry name" value="Fumarase/aspartase (Central domain)"/>
    <property type="match status" value="1"/>
</dbReference>
<dbReference type="InterPro" id="IPR022761">
    <property type="entry name" value="Fumarate_lyase_N"/>
</dbReference>
<comment type="subcellular location">
    <subcellularLocation>
        <location evidence="7">Cytoplasm</location>
    </subcellularLocation>
</comment>
<dbReference type="Gene3D" id="1.10.275.10">
    <property type="entry name" value="Fumarase/aspartase (N-terminal domain)"/>
    <property type="match status" value="1"/>
</dbReference>
<dbReference type="EC" id="4.3.2.1" evidence="3 7"/>
<dbReference type="RefSeq" id="WP_113944194.1">
    <property type="nucleotide sequence ID" value="NZ_JBHEEG010000004.1"/>
</dbReference>
<sequence length="463" mass="51185">MSSTAPNTWSPLFTVPVSNDFQDFHECLDQDKRIALYDVQGSKVHADMLTRAGILSQEDNIKIQSGLDMIAAEMQENRFVWHKEYEDVHMNVEQRLTALIGDAGKKLHTARSRNDQNSTDIRLYARAELDQLIVELKQLISAFSDLAELHSETIMPGFTHLQVAQPITFGHHLMAYAEMFLRDLSRVEEARERLNMSPLGMAALAGTSFPIDPEYSAKHLGFADVCHNSLDAVSDRDYIVDIASASSLIMVHLSRFCEEVIMWCTPLFNFIEVGDAFCTGSSIMPQKRNPDLAELVRGKAARVIGNLTFSVTLSKNLPLAFNKDLQECKPPLTDTLETVRPSVSIVAQMIASITVNKEAMLAAAQQGYSTATDLADYLVRKGVAFRDAHHTVAAIVRIAREQKIDQLSDMALENMQAVNPAIAADVYSVLTVEGSVASRNHTGGTAPAQVKRAIERVRGILAQ</sequence>
<keyword evidence="7" id="KW-0963">Cytoplasm</keyword>
<dbReference type="OrthoDB" id="9769623at2"/>
<evidence type="ECO:0000259" key="8">
    <source>
        <dbReference type="Pfam" id="PF00206"/>
    </source>
</evidence>
<dbReference type="FunFam" id="1.10.40.30:FF:000001">
    <property type="entry name" value="Argininosuccinate lyase"/>
    <property type="match status" value="1"/>
</dbReference>
<organism evidence="10 11">
    <name type="scientific">Pseudochrobactrum asaccharolyticum</name>
    <dbReference type="NCBI Taxonomy" id="354351"/>
    <lineage>
        <taxon>Bacteria</taxon>
        <taxon>Pseudomonadati</taxon>
        <taxon>Pseudomonadota</taxon>
        <taxon>Alphaproteobacteria</taxon>
        <taxon>Hyphomicrobiales</taxon>
        <taxon>Brucellaceae</taxon>
        <taxon>Pseudochrobactrum</taxon>
    </lineage>
</organism>
<evidence type="ECO:0000256" key="4">
    <source>
        <dbReference type="ARBA" id="ARBA00022571"/>
    </source>
</evidence>
<evidence type="ECO:0000313" key="10">
    <source>
        <dbReference type="EMBL" id="RBO95664.1"/>
    </source>
</evidence>
<dbReference type="PRINTS" id="PR00149">
    <property type="entry name" value="FUMRATELYASE"/>
</dbReference>
<dbReference type="Pfam" id="PF14698">
    <property type="entry name" value="ASL_C2"/>
    <property type="match status" value="1"/>
</dbReference>
<dbReference type="GO" id="GO:0004056">
    <property type="term" value="F:argininosuccinate lyase activity"/>
    <property type="evidence" value="ECO:0007669"/>
    <property type="project" value="UniProtKB-UniRule"/>
</dbReference>
<feature type="domain" description="Fumarate lyase N-terminal" evidence="8">
    <location>
        <begin position="13"/>
        <end position="305"/>
    </location>
</feature>
<dbReference type="CDD" id="cd01359">
    <property type="entry name" value="Argininosuccinate_lyase"/>
    <property type="match status" value="1"/>
</dbReference>
<evidence type="ECO:0000256" key="6">
    <source>
        <dbReference type="ARBA" id="ARBA00023239"/>
    </source>
</evidence>
<comment type="similarity">
    <text evidence="7">Belongs to the lyase 1 family. Argininosuccinate lyase subfamily.</text>
</comment>
<dbReference type="GO" id="GO:0042450">
    <property type="term" value="P:L-arginine biosynthetic process via ornithine"/>
    <property type="evidence" value="ECO:0007669"/>
    <property type="project" value="UniProtKB-UniRule"/>
</dbReference>
<keyword evidence="6 7" id="KW-0456">Lyase</keyword>
<evidence type="ECO:0000313" key="11">
    <source>
        <dbReference type="Proteomes" id="UP000252893"/>
    </source>
</evidence>
<evidence type="ECO:0000256" key="7">
    <source>
        <dbReference type="HAMAP-Rule" id="MF_00006"/>
    </source>
</evidence>
<dbReference type="PANTHER" id="PTHR43814">
    <property type="entry name" value="ARGININOSUCCINATE LYASE"/>
    <property type="match status" value="1"/>
</dbReference>
<dbReference type="UniPathway" id="UPA00068">
    <property type="reaction ID" value="UER00114"/>
</dbReference>
<reference evidence="10 11" key="1">
    <citation type="submission" date="2018-06" db="EMBL/GenBank/DDBJ databases">
        <title>Genomic Encyclopedia of Type Strains, Phase IV (KMG-IV): sequencing the most valuable type-strain genomes for metagenomic binning, comparative biology and taxonomic classification.</title>
        <authorList>
            <person name="Goeker M."/>
        </authorList>
    </citation>
    <scope>NUCLEOTIDE SEQUENCE [LARGE SCALE GENOMIC DNA]</scope>
    <source>
        <strain evidence="10 11">DSM 25619</strain>
    </source>
</reference>
<dbReference type="HAMAP" id="MF_00006">
    <property type="entry name" value="Arg_succ_lyase"/>
    <property type="match status" value="1"/>
</dbReference>
<comment type="caution">
    <text evidence="10">The sequence shown here is derived from an EMBL/GenBank/DDBJ whole genome shotgun (WGS) entry which is preliminary data.</text>
</comment>
<gene>
    <name evidence="7" type="primary">argH</name>
    <name evidence="10" type="ORF">DFR47_103228</name>
</gene>
<evidence type="ECO:0000259" key="9">
    <source>
        <dbReference type="Pfam" id="PF14698"/>
    </source>
</evidence>
<dbReference type="PRINTS" id="PR00145">
    <property type="entry name" value="ARGSUCLYASE"/>
</dbReference>
<evidence type="ECO:0000256" key="3">
    <source>
        <dbReference type="ARBA" id="ARBA00012338"/>
    </source>
</evidence>
<proteinExistence type="inferred from homology"/>
<evidence type="ECO:0000256" key="1">
    <source>
        <dbReference type="ARBA" id="ARBA00000985"/>
    </source>
</evidence>
<dbReference type="InterPro" id="IPR008948">
    <property type="entry name" value="L-Aspartase-like"/>
</dbReference>
<dbReference type="InterPro" id="IPR029419">
    <property type="entry name" value="Arg_succ_lyase_C"/>
</dbReference>
<dbReference type="Pfam" id="PF00206">
    <property type="entry name" value="Lyase_1"/>
    <property type="match status" value="1"/>
</dbReference>
<dbReference type="PROSITE" id="PS00163">
    <property type="entry name" value="FUMARATE_LYASES"/>
    <property type="match status" value="1"/>
</dbReference>
<comment type="catalytic activity">
    <reaction evidence="1 7">
        <text>2-(N(omega)-L-arginino)succinate = fumarate + L-arginine</text>
        <dbReference type="Rhea" id="RHEA:24020"/>
        <dbReference type="ChEBI" id="CHEBI:29806"/>
        <dbReference type="ChEBI" id="CHEBI:32682"/>
        <dbReference type="ChEBI" id="CHEBI:57472"/>
        <dbReference type="EC" id="4.3.2.1"/>
    </reaction>
</comment>
<evidence type="ECO:0000256" key="2">
    <source>
        <dbReference type="ARBA" id="ARBA00004941"/>
    </source>
</evidence>
<dbReference type="EMBL" id="QNRH01000003">
    <property type="protein sequence ID" value="RBO95664.1"/>
    <property type="molecule type" value="Genomic_DNA"/>
</dbReference>
<comment type="pathway">
    <text evidence="2 7">Amino-acid biosynthesis; L-arginine biosynthesis; L-arginine from L-ornithine and carbamoyl phosphate: step 3/3.</text>
</comment>